<dbReference type="PANTHER" id="PTHR38248">
    <property type="entry name" value="FUNK1 6"/>
    <property type="match status" value="1"/>
</dbReference>
<evidence type="ECO:0000313" key="3">
    <source>
        <dbReference type="Proteomes" id="UP000053263"/>
    </source>
</evidence>
<dbReference type="Pfam" id="PF17667">
    <property type="entry name" value="Pkinase_fungal"/>
    <property type="match status" value="1"/>
</dbReference>
<evidence type="ECO:0000313" key="2">
    <source>
        <dbReference type="EMBL" id="KII85235.1"/>
    </source>
</evidence>
<dbReference type="SUPFAM" id="SSF56112">
    <property type="entry name" value="Protein kinase-like (PK-like)"/>
    <property type="match status" value="1"/>
</dbReference>
<dbReference type="HOGENOM" id="CLU_026657_0_0_1"/>
<dbReference type="EMBL" id="KN832568">
    <property type="protein sequence ID" value="KII85235.1"/>
    <property type="molecule type" value="Genomic_DNA"/>
</dbReference>
<dbReference type="AlphaFoldDB" id="A0A0C9SYT5"/>
<protein>
    <recommendedName>
        <fullName evidence="1">Fungal-type protein kinase domain-containing protein</fullName>
    </recommendedName>
</protein>
<name>A0A0C9SYT5_PLICR</name>
<accession>A0A0C9SYT5</accession>
<sequence>MQKTKTRETNTQLIDRSARYAVEMLSGTGGTRVHAWGLTVEGSTVRVSRYDASGVMQSYPIDFISKFPRFAATIVAISLFDRERWGVQIAVDYPEGAPFIPRSLSGATVSFSHGSEKHVATVEESIFFQHKIMFGRCTSIHQARGKTIGDYALTIKFSQVTASRPWTEKQILDIASAAPVPHLPEVYGCSSMPAMSKGVWGAVYFADAAAVEQGTASADVSSTGAKYDDRAMTVLVTRLYQPLKSLTKVEEFGKAFIETVHGHHELYEKANILHGDISHANLMYWRDDQGVVHGILNDFDSAIVLNAEKEDERPLELLHTGTLPFMAADLFVDDASGRPKRYRHDLEAFTYVAIWCGSRYPAQQSGQALRNWELSIETTNAWCTGLFYHMCTEKKHIVWYMDAGGLFFTPEISALFRSVRMIAGRMCAGQANLRKEKYKDEEAEPRFKAHLPGGFDYDFFCEWYPYKCQCCNVKSP</sequence>
<feature type="domain" description="Fungal-type protein kinase" evidence="1">
    <location>
        <begin position="5"/>
        <end position="355"/>
    </location>
</feature>
<proteinExistence type="predicted"/>
<evidence type="ECO:0000259" key="1">
    <source>
        <dbReference type="Pfam" id="PF17667"/>
    </source>
</evidence>
<dbReference type="OrthoDB" id="5569250at2759"/>
<gene>
    <name evidence="2" type="ORF">PLICRDRAFT_57171</name>
</gene>
<dbReference type="Proteomes" id="UP000053263">
    <property type="component" value="Unassembled WGS sequence"/>
</dbReference>
<keyword evidence="3" id="KW-1185">Reference proteome</keyword>
<dbReference type="Gene3D" id="1.10.510.10">
    <property type="entry name" value="Transferase(Phosphotransferase) domain 1"/>
    <property type="match status" value="1"/>
</dbReference>
<dbReference type="PANTHER" id="PTHR38248:SF2">
    <property type="entry name" value="FUNK1 11"/>
    <property type="match status" value="1"/>
</dbReference>
<dbReference type="InterPro" id="IPR011009">
    <property type="entry name" value="Kinase-like_dom_sf"/>
</dbReference>
<reference evidence="2 3" key="1">
    <citation type="submission" date="2014-06" db="EMBL/GenBank/DDBJ databases">
        <title>Evolutionary Origins and Diversification of the Mycorrhizal Mutualists.</title>
        <authorList>
            <consortium name="DOE Joint Genome Institute"/>
            <consortium name="Mycorrhizal Genomics Consortium"/>
            <person name="Kohler A."/>
            <person name="Kuo A."/>
            <person name="Nagy L.G."/>
            <person name="Floudas D."/>
            <person name="Copeland A."/>
            <person name="Barry K.W."/>
            <person name="Cichocki N."/>
            <person name="Veneault-Fourrey C."/>
            <person name="LaButti K."/>
            <person name="Lindquist E.A."/>
            <person name="Lipzen A."/>
            <person name="Lundell T."/>
            <person name="Morin E."/>
            <person name="Murat C."/>
            <person name="Riley R."/>
            <person name="Ohm R."/>
            <person name="Sun H."/>
            <person name="Tunlid A."/>
            <person name="Henrissat B."/>
            <person name="Grigoriev I.V."/>
            <person name="Hibbett D.S."/>
            <person name="Martin F."/>
        </authorList>
    </citation>
    <scope>NUCLEOTIDE SEQUENCE [LARGE SCALE GENOMIC DNA]</scope>
    <source>
        <strain evidence="2 3">FD-325 SS-3</strain>
    </source>
</reference>
<organism evidence="2 3">
    <name type="scientific">Plicaturopsis crispa FD-325 SS-3</name>
    <dbReference type="NCBI Taxonomy" id="944288"/>
    <lineage>
        <taxon>Eukaryota</taxon>
        <taxon>Fungi</taxon>
        <taxon>Dikarya</taxon>
        <taxon>Basidiomycota</taxon>
        <taxon>Agaricomycotina</taxon>
        <taxon>Agaricomycetes</taxon>
        <taxon>Agaricomycetidae</taxon>
        <taxon>Amylocorticiales</taxon>
        <taxon>Amylocorticiaceae</taxon>
        <taxon>Plicatura</taxon>
        <taxon>Plicaturopsis crispa</taxon>
    </lineage>
</organism>
<dbReference type="InterPro" id="IPR040976">
    <property type="entry name" value="Pkinase_fungal"/>
</dbReference>